<sequence length="114" mass="12924">MIDSVKRNLKNVQMTGTNTAGASNHNMSGGNIVYLGKSKLFIYTSGEMRRYDYTYKDVIHSSNLNKGDGSTWYPDMFIENQIEDYAVGNDKVMNYVLIDEGNNSLLHRIKGIFN</sequence>
<proteinExistence type="predicted"/>
<dbReference type="EMBL" id="NDYE01000016">
    <property type="protein sequence ID" value="OXZ31534.1"/>
    <property type="molecule type" value="Genomic_DNA"/>
</dbReference>
<accession>A0A233VGM5</accession>
<dbReference type="AlphaFoldDB" id="A0A233VGM5"/>
<organism evidence="1 2">
    <name type="scientific">Finegoldia magna</name>
    <name type="common">Peptostreptococcus magnus</name>
    <dbReference type="NCBI Taxonomy" id="1260"/>
    <lineage>
        <taxon>Bacteria</taxon>
        <taxon>Bacillati</taxon>
        <taxon>Bacillota</taxon>
        <taxon>Tissierellia</taxon>
        <taxon>Tissierellales</taxon>
        <taxon>Peptoniphilaceae</taxon>
        <taxon>Finegoldia</taxon>
    </lineage>
</organism>
<evidence type="ECO:0000313" key="2">
    <source>
        <dbReference type="Proteomes" id="UP000215546"/>
    </source>
</evidence>
<comment type="caution">
    <text evidence="1">The sequence shown here is derived from an EMBL/GenBank/DDBJ whole genome shotgun (WGS) entry which is preliminary data.</text>
</comment>
<dbReference type="Proteomes" id="UP000215546">
    <property type="component" value="Unassembled WGS sequence"/>
</dbReference>
<name>A0A233VGM5_FINMA</name>
<evidence type="ECO:0000313" key="1">
    <source>
        <dbReference type="EMBL" id="OXZ31534.1"/>
    </source>
</evidence>
<gene>
    <name evidence="1" type="ORF">B9N55_07825</name>
</gene>
<reference evidence="2" key="1">
    <citation type="submission" date="2017-04" db="EMBL/GenBank/DDBJ databases">
        <title>Finegoldia magna isolated from orthopedic joint implant-associated infections.</title>
        <authorList>
            <person name="Bjorklund S."/>
            <person name="Bruggemann H."/>
            <person name="Jensen A."/>
            <person name="Hellmark B."/>
            <person name="Soderquist B."/>
        </authorList>
    </citation>
    <scope>NUCLEOTIDE SEQUENCE [LARGE SCALE GENOMIC DNA]</scope>
    <source>
        <strain evidence="2">12T273</strain>
    </source>
</reference>
<protein>
    <submittedName>
        <fullName evidence="1">Uncharacterized protein</fullName>
    </submittedName>
</protein>